<proteinExistence type="inferred from homology"/>
<comment type="similarity">
    <text evidence="1 7">Belongs to the CcmH/CycL/Ccl2/NrfF family.</text>
</comment>
<comment type="function">
    <text evidence="7">Possible subunit of a heme lyase.</text>
</comment>
<evidence type="ECO:0000256" key="2">
    <source>
        <dbReference type="ARBA" id="ARBA00022617"/>
    </source>
</evidence>
<feature type="chain" id="PRO_5011815328" description="Cytochrome c-type biogenesis protein" evidence="7">
    <location>
        <begin position="22"/>
        <end position="154"/>
    </location>
</feature>
<protein>
    <recommendedName>
        <fullName evidence="7">Cytochrome c-type biogenesis protein</fullName>
    </recommendedName>
</protein>
<evidence type="ECO:0000256" key="6">
    <source>
        <dbReference type="ARBA" id="ARBA00023004"/>
    </source>
</evidence>
<dbReference type="PANTHER" id="PTHR47870">
    <property type="entry name" value="CYTOCHROME C-TYPE BIOGENESIS PROTEIN CCMH"/>
    <property type="match status" value="1"/>
</dbReference>
<evidence type="ECO:0000313" key="10">
    <source>
        <dbReference type="Proteomes" id="UP000225972"/>
    </source>
</evidence>
<evidence type="ECO:0000256" key="5">
    <source>
        <dbReference type="ARBA" id="ARBA00022748"/>
    </source>
</evidence>
<dbReference type="PANTHER" id="PTHR47870:SF1">
    <property type="entry name" value="CYTOCHROME C-TYPE BIOGENESIS PROTEIN CCMH"/>
    <property type="match status" value="1"/>
</dbReference>
<dbReference type="Proteomes" id="UP000225972">
    <property type="component" value="Unassembled WGS sequence"/>
</dbReference>
<dbReference type="OrthoDB" id="9804975at2"/>
<dbReference type="CDD" id="cd16378">
    <property type="entry name" value="CcmH_N"/>
    <property type="match status" value="1"/>
</dbReference>
<dbReference type="GO" id="GO:0046872">
    <property type="term" value="F:metal ion binding"/>
    <property type="evidence" value="ECO:0007669"/>
    <property type="project" value="UniProtKB-KW"/>
</dbReference>
<keyword evidence="3 7" id="KW-0479">Metal-binding</keyword>
<evidence type="ECO:0000259" key="8">
    <source>
        <dbReference type="Pfam" id="PF03918"/>
    </source>
</evidence>
<dbReference type="Pfam" id="PF03918">
    <property type="entry name" value="CcmH"/>
    <property type="match status" value="1"/>
</dbReference>
<reference evidence="10" key="1">
    <citation type="submission" date="2017-05" db="EMBL/GenBank/DDBJ databases">
        <authorList>
            <person name="Rodrigo-Torres L."/>
            <person name="Arahal R. D."/>
            <person name="Lucena T."/>
        </authorList>
    </citation>
    <scope>NUCLEOTIDE SEQUENCE [LARGE SCALE GENOMIC DNA]</scope>
    <source>
        <strain evidence="10">CECT 8649</strain>
    </source>
</reference>
<dbReference type="GO" id="GO:0005886">
    <property type="term" value="C:plasma membrane"/>
    <property type="evidence" value="ECO:0007669"/>
    <property type="project" value="TreeGrafter"/>
</dbReference>
<keyword evidence="7" id="KW-0812">Transmembrane</keyword>
<evidence type="ECO:0000256" key="1">
    <source>
        <dbReference type="ARBA" id="ARBA00010342"/>
    </source>
</evidence>
<feature type="transmembrane region" description="Helical" evidence="7">
    <location>
        <begin position="105"/>
        <end position="126"/>
    </location>
</feature>
<dbReference type="EMBL" id="FXXP01000002">
    <property type="protein sequence ID" value="SMX28780.1"/>
    <property type="molecule type" value="Genomic_DNA"/>
</dbReference>
<dbReference type="AlphaFoldDB" id="A0A238JDM2"/>
<feature type="domain" description="CcmH/CycL/Ccl2/NrfF N-terminal" evidence="8">
    <location>
        <begin position="10"/>
        <end position="152"/>
    </location>
</feature>
<gene>
    <name evidence="9" type="primary">ccmH_1</name>
    <name evidence="9" type="ORF">TRP8649_02906</name>
</gene>
<keyword evidence="6 7" id="KW-0408">Iron</keyword>
<evidence type="ECO:0000256" key="3">
    <source>
        <dbReference type="ARBA" id="ARBA00022723"/>
    </source>
</evidence>
<evidence type="ECO:0000256" key="7">
    <source>
        <dbReference type="RuleBase" id="RU364112"/>
    </source>
</evidence>
<dbReference type="InterPro" id="IPR051263">
    <property type="entry name" value="C-type_cytochrome_biogenesis"/>
</dbReference>
<feature type="signal peptide" evidence="7">
    <location>
        <begin position="1"/>
        <end position="21"/>
    </location>
</feature>
<dbReference type="Gene3D" id="1.10.8.640">
    <property type="entry name" value="Cytochrome C biogenesis protein"/>
    <property type="match status" value="1"/>
</dbReference>
<dbReference type="RefSeq" id="WP_099246373.1">
    <property type="nucleotide sequence ID" value="NZ_FXXP01000002.1"/>
</dbReference>
<dbReference type="GO" id="GO:0017004">
    <property type="term" value="P:cytochrome complex assembly"/>
    <property type="evidence" value="ECO:0007669"/>
    <property type="project" value="UniProtKB-KW"/>
</dbReference>
<keyword evidence="5" id="KW-0201">Cytochrome c-type biogenesis</keyword>
<keyword evidence="2 7" id="KW-0349">Heme</keyword>
<accession>A0A238JDM2</accession>
<organism evidence="9 10">
    <name type="scientific">Pelagimonas phthalicica</name>
    <dbReference type="NCBI Taxonomy" id="1037362"/>
    <lineage>
        <taxon>Bacteria</taxon>
        <taxon>Pseudomonadati</taxon>
        <taxon>Pseudomonadota</taxon>
        <taxon>Alphaproteobacteria</taxon>
        <taxon>Rhodobacterales</taxon>
        <taxon>Roseobacteraceae</taxon>
        <taxon>Pelagimonas</taxon>
    </lineage>
</organism>
<evidence type="ECO:0000256" key="4">
    <source>
        <dbReference type="ARBA" id="ARBA00022729"/>
    </source>
</evidence>
<name>A0A238JDM2_9RHOB</name>
<keyword evidence="7" id="KW-0472">Membrane</keyword>
<keyword evidence="10" id="KW-1185">Reference proteome</keyword>
<dbReference type="InterPro" id="IPR005616">
    <property type="entry name" value="CcmH/CycL/Ccl2/NrfF_N"/>
</dbReference>
<keyword evidence="4 7" id="KW-0732">Signal</keyword>
<keyword evidence="7" id="KW-1133">Transmembrane helix</keyword>
<dbReference type="InterPro" id="IPR038297">
    <property type="entry name" value="CcmH/CycL/NrfF/Ccl2_sf"/>
</dbReference>
<sequence>MTVLRLWISVLLIALAAPLAAVEPDEMLDDPLLEKRARHISDGLRCLVCQNESIDESNASLAKDLRILVRERLSEGDSDTEVVDYIVARYGEFVLLQPTTGGWNWVLWATGPIGFVLALLIAAGYLRARSKAPVKPVEGLSAEEQARLDEIMKG</sequence>
<evidence type="ECO:0000313" key="9">
    <source>
        <dbReference type="EMBL" id="SMX28780.1"/>
    </source>
</evidence>